<keyword evidence="7" id="KW-0408">Iron</keyword>
<evidence type="ECO:0000259" key="10">
    <source>
        <dbReference type="PROSITE" id="PS50893"/>
    </source>
</evidence>
<evidence type="ECO:0000256" key="2">
    <source>
        <dbReference type="ARBA" id="ARBA00022448"/>
    </source>
</evidence>
<keyword evidence="8" id="KW-0406">Ion transport</keyword>
<keyword evidence="12" id="KW-1185">Reference proteome</keyword>
<dbReference type="Proteomes" id="UP000005798">
    <property type="component" value="Unassembled WGS sequence"/>
</dbReference>
<dbReference type="GO" id="GO:0006826">
    <property type="term" value="P:iron ion transport"/>
    <property type="evidence" value="ECO:0007669"/>
    <property type="project" value="UniProtKB-KW"/>
</dbReference>
<dbReference type="HOGENOM" id="CLU_000604_1_11_9"/>
<keyword evidence="2" id="KW-0813">Transport</keyword>
<comment type="subcellular location">
    <subcellularLocation>
        <location evidence="1">Cell membrane</location>
        <topology evidence="1">Peripheral membrane protein</topology>
    </subcellularLocation>
</comment>
<evidence type="ECO:0000256" key="6">
    <source>
        <dbReference type="ARBA" id="ARBA00022840"/>
    </source>
</evidence>
<accession>B0N1A2</accession>
<dbReference type="Gene3D" id="3.40.50.300">
    <property type="entry name" value="P-loop containing nucleotide triphosphate hydrolases"/>
    <property type="match status" value="1"/>
</dbReference>
<reference evidence="11" key="1">
    <citation type="submission" date="2007-11" db="EMBL/GenBank/DDBJ databases">
        <authorList>
            <person name="Fulton L."/>
            <person name="Clifton S."/>
            <person name="Fulton B."/>
            <person name="Xu J."/>
            <person name="Minx P."/>
            <person name="Pepin K.H."/>
            <person name="Johnson M."/>
            <person name="Thiruvilangam P."/>
            <person name="Bhonagiri V."/>
            <person name="Nash W.E."/>
            <person name="Mardis E.R."/>
            <person name="Wilson R.K."/>
        </authorList>
    </citation>
    <scope>NUCLEOTIDE SEQUENCE [LARGE SCALE GENOMIC DNA]</scope>
    <source>
        <strain evidence="11">DSM 1402</strain>
    </source>
</reference>
<feature type="domain" description="ABC transporter" evidence="10">
    <location>
        <begin position="6"/>
        <end position="240"/>
    </location>
</feature>
<dbReference type="PROSITE" id="PS50893">
    <property type="entry name" value="ABC_TRANSPORTER_2"/>
    <property type="match status" value="1"/>
</dbReference>
<organism evidence="11 12">
    <name type="scientific">Thomasclavelia ramosa DSM 1402</name>
    <dbReference type="NCBI Taxonomy" id="445974"/>
    <lineage>
        <taxon>Bacteria</taxon>
        <taxon>Bacillati</taxon>
        <taxon>Bacillota</taxon>
        <taxon>Erysipelotrichia</taxon>
        <taxon>Erysipelotrichales</taxon>
        <taxon>Coprobacillaceae</taxon>
        <taxon>Thomasclavelia</taxon>
    </lineage>
</organism>
<gene>
    <name evidence="11" type="ORF">CLORAM_00463</name>
</gene>
<evidence type="ECO:0000256" key="4">
    <source>
        <dbReference type="ARBA" id="ARBA00022496"/>
    </source>
</evidence>
<dbReference type="InterPro" id="IPR051535">
    <property type="entry name" value="Siderophore_ABC-ATPase"/>
</dbReference>
<proteinExistence type="predicted"/>
<dbReference type="FunFam" id="3.40.50.300:FF:000134">
    <property type="entry name" value="Iron-enterobactin ABC transporter ATP-binding protein"/>
    <property type="match status" value="1"/>
</dbReference>
<evidence type="ECO:0000256" key="8">
    <source>
        <dbReference type="ARBA" id="ARBA00023065"/>
    </source>
</evidence>
<keyword evidence="5" id="KW-0547">Nucleotide-binding</keyword>
<dbReference type="PROSITE" id="PS00211">
    <property type="entry name" value="ABC_TRANSPORTER_1"/>
    <property type="match status" value="1"/>
</dbReference>
<evidence type="ECO:0000256" key="5">
    <source>
        <dbReference type="ARBA" id="ARBA00022741"/>
    </source>
</evidence>
<dbReference type="InterPro" id="IPR017871">
    <property type="entry name" value="ABC_transporter-like_CS"/>
</dbReference>
<dbReference type="Pfam" id="PF00005">
    <property type="entry name" value="ABC_tran"/>
    <property type="match status" value="1"/>
</dbReference>
<dbReference type="AlphaFoldDB" id="B0N1A2"/>
<dbReference type="PANTHER" id="PTHR42771">
    <property type="entry name" value="IRON(3+)-HYDROXAMATE IMPORT ATP-BINDING PROTEIN FHUC"/>
    <property type="match status" value="1"/>
</dbReference>
<name>B0N1A2_9FIRM</name>
<dbReference type="GO" id="GO:0016887">
    <property type="term" value="F:ATP hydrolysis activity"/>
    <property type="evidence" value="ECO:0007669"/>
    <property type="project" value="InterPro"/>
</dbReference>
<comment type="caution">
    <text evidence="11">The sequence shown here is derived from an EMBL/GenBank/DDBJ whole genome shotgun (WGS) entry which is preliminary data.</text>
</comment>
<dbReference type="GO" id="GO:0005524">
    <property type="term" value="F:ATP binding"/>
    <property type="evidence" value="ECO:0007669"/>
    <property type="project" value="UniProtKB-KW"/>
</dbReference>
<dbReference type="EMBL" id="ABFX02000003">
    <property type="protein sequence ID" value="EDS19588.1"/>
    <property type="molecule type" value="Genomic_DNA"/>
</dbReference>
<dbReference type="InterPro" id="IPR003593">
    <property type="entry name" value="AAA+_ATPase"/>
</dbReference>
<dbReference type="SMART" id="SM00382">
    <property type="entry name" value="AAA"/>
    <property type="match status" value="1"/>
</dbReference>
<evidence type="ECO:0000256" key="3">
    <source>
        <dbReference type="ARBA" id="ARBA00022475"/>
    </source>
</evidence>
<keyword evidence="3" id="KW-1003">Cell membrane</keyword>
<evidence type="ECO:0000256" key="1">
    <source>
        <dbReference type="ARBA" id="ARBA00004202"/>
    </source>
</evidence>
<sequence length="259" mass="29387">MMKGIIEARQLSTGYGKKIVLKDQNIVIPKNKITVILGPNGCGKSTMLKTMARVLPLKDGKIILDGKDLKTMKTAEIAQKIGFLSQILNTPEGISVYELVSYGRYPYKRISSTKEDQKIIEWALKETQTFEIKDMLVHDLSGGQKQRVWIAMVLAQQTNTILLDEPTTYLDIGHQLEVLELLSKLNKEEQQTIVMVLHDINHASRYSDWIIAMKEGKVFKEGSPKDIITSEVIQELYGVKTQIIFDKEHNCPVCFSYDL</sequence>
<dbReference type="PANTHER" id="PTHR42771:SF4">
    <property type="entry name" value="IRON(3+)-HYDROXAMATE IMPORT ATP-BINDING PROTEIN FHUC"/>
    <property type="match status" value="1"/>
</dbReference>
<evidence type="ECO:0000256" key="7">
    <source>
        <dbReference type="ARBA" id="ARBA00023004"/>
    </source>
</evidence>
<dbReference type="eggNOG" id="COG1120">
    <property type="taxonomic scope" value="Bacteria"/>
</dbReference>
<evidence type="ECO:0000313" key="11">
    <source>
        <dbReference type="EMBL" id="EDS19588.1"/>
    </source>
</evidence>
<dbReference type="InterPro" id="IPR003439">
    <property type="entry name" value="ABC_transporter-like_ATP-bd"/>
</dbReference>
<keyword evidence="6 11" id="KW-0067">ATP-binding</keyword>
<dbReference type="InterPro" id="IPR027417">
    <property type="entry name" value="P-loop_NTPase"/>
</dbReference>
<reference evidence="11" key="2">
    <citation type="submission" date="2014-06" db="EMBL/GenBank/DDBJ databases">
        <title>Draft genome sequence of Clostridium ramosum(DSM 1402).</title>
        <authorList>
            <person name="Sudarsanam P."/>
            <person name="Ley R."/>
            <person name="Guruge J."/>
            <person name="Turnbaugh P.J."/>
            <person name="Mahowald M."/>
            <person name="Liep D."/>
            <person name="Gordon J."/>
        </authorList>
    </citation>
    <scope>NUCLEOTIDE SEQUENCE</scope>
    <source>
        <strain evidence="11">DSM 1402</strain>
    </source>
</reference>
<evidence type="ECO:0000313" key="12">
    <source>
        <dbReference type="Proteomes" id="UP000005798"/>
    </source>
</evidence>
<protein>
    <submittedName>
        <fullName evidence="11">ABC transporter, ATP-binding protein</fullName>
    </submittedName>
</protein>
<dbReference type="SUPFAM" id="SSF52540">
    <property type="entry name" value="P-loop containing nucleoside triphosphate hydrolases"/>
    <property type="match status" value="1"/>
</dbReference>
<evidence type="ECO:0000256" key="9">
    <source>
        <dbReference type="ARBA" id="ARBA00023136"/>
    </source>
</evidence>
<keyword evidence="9" id="KW-0472">Membrane</keyword>
<keyword evidence="4" id="KW-0410">Iron transport</keyword>
<dbReference type="CDD" id="cd03214">
    <property type="entry name" value="ABC_Iron-Siderophores_B12_Hemin"/>
    <property type="match status" value="1"/>
</dbReference>
<dbReference type="GO" id="GO:0005886">
    <property type="term" value="C:plasma membrane"/>
    <property type="evidence" value="ECO:0007669"/>
    <property type="project" value="UniProtKB-SubCell"/>
</dbReference>